<feature type="domain" description="Protein FecR C-terminal" evidence="3">
    <location>
        <begin position="300"/>
        <end position="368"/>
    </location>
</feature>
<dbReference type="InterPro" id="IPR012373">
    <property type="entry name" value="Ferrdict_sens_TM"/>
</dbReference>
<dbReference type="PANTHER" id="PTHR30273:SF2">
    <property type="entry name" value="PROTEIN FECR"/>
    <property type="match status" value="1"/>
</dbReference>
<organism evidence="4 5">
    <name type="scientific">Sphingobacterium suaedae</name>
    <dbReference type="NCBI Taxonomy" id="1686402"/>
    <lineage>
        <taxon>Bacteria</taxon>
        <taxon>Pseudomonadati</taxon>
        <taxon>Bacteroidota</taxon>
        <taxon>Sphingobacteriia</taxon>
        <taxon>Sphingobacteriales</taxon>
        <taxon>Sphingobacteriaceae</taxon>
        <taxon>Sphingobacterium</taxon>
    </lineage>
</organism>
<dbReference type="Gene3D" id="2.60.120.1440">
    <property type="match status" value="1"/>
</dbReference>
<reference evidence="5" key="1">
    <citation type="journal article" date="2019" name="Int. J. Syst. Evol. Microbiol.">
        <title>The Global Catalogue of Microorganisms (GCM) 10K type strain sequencing project: providing services to taxonomists for standard genome sequencing and annotation.</title>
        <authorList>
            <consortium name="The Broad Institute Genomics Platform"/>
            <consortium name="The Broad Institute Genome Sequencing Center for Infectious Disease"/>
            <person name="Wu L."/>
            <person name="Ma J."/>
        </authorList>
    </citation>
    <scope>NUCLEOTIDE SEQUENCE [LARGE SCALE GENOMIC DNA]</scope>
    <source>
        <strain evidence="5">KCTC 42662</strain>
    </source>
</reference>
<sequence>MKESEKLLRKYLDGKATAEEQARVERWYANLEVPDVSGFDEQQKRQQLEVIRRQLPGYPLKKIWRWPRIAAAAVLLFALGTGVFYFYVPSTDKNLTTAPGHEDIAPGTVGATLTLANGKRILLGNAQEGEIAHQAGVTVTKTADGQILYKILGSTKDEHSTNTLSTDNGQTYVVTLPDQTKIWLNAASSLTYSSALYTQGQRRVELKGEAYFEVAKDKVHPFVVKTDHQEVEVLGTHFNINSYADEAGTSTTLLEGAVRVVQGQRRQILRPGQQAVTTEKGITVREVGLDEVVDWKDGDFALNHIEFKTAMRKIARWYNVEFIYDSTVPKDLEAGGWISRDNNLSAVLKLIESSGLAHFKVQGRKVYVSK</sequence>
<dbReference type="RefSeq" id="WP_380901830.1">
    <property type="nucleotide sequence ID" value="NZ_JBHUEG010000007.1"/>
</dbReference>
<dbReference type="Pfam" id="PF16344">
    <property type="entry name" value="FecR_C"/>
    <property type="match status" value="1"/>
</dbReference>
<evidence type="ECO:0000259" key="2">
    <source>
        <dbReference type="Pfam" id="PF04773"/>
    </source>
</evidence>
<evidence type="ECO:0000313" key="5">
    <source>
        <dbReference type="Proteomes" id="UP001597545"/>
    </source>
</evidence>
<dbReference type="Pfam" id="PF04773">
    <property type="entry name" value="FecR"/>
    <property type="match status" value="1"/>
</dbReference>
<dbReference type="InterPro" id="IPR032508">
    <property type="entry name" value="FecR_C"/>
</dbReference>
<keyword evidence="5" id="KW-1185">Reference proteome</keyword>
<name>A0ABW5KHA5_9SPHI</name>
<protein>
    <submittedName>
        <fullName evidence="4">FecR family protein</fullName>
    </submittedName>
</protein>
<keyword evidence="1" id="KW-1133">Transmembrane helix</keyword>
<comment type="caution">
    <text evidence="4">The sequence shown here is derived from an EMBL/GenBank/DDBJ whole genome shotgun (WGS) entry which is preliminary data.</text>
</comment>
<evidence type="ECO:0000256" key="1">
    <source>
        <dbReference type="SAM" id="Phobius"/>
    </source>
</evidence>
<dbReference type="InterPro" id="IPR006860">
    <property type="entry name" value="FecR"/>
</dbReference>
<proteinExistence type="predicted"/>
<gene>
    <name evidence="4" type="ORF">ACFSR5_06290</name>
</gene>
<keyword evidence="1" id="KW-0472">Membrane</keyword>
<keyword evidence="1" id="KW-0812">Transmembrane</keyword>
<dbReference type="Gene3D" id="3.55.50.30">
    <property type="match status" value="1"/>
</dbReference>
<feature type="transmembrane region" description="Helical" evidence="1">
    <location>
        <begin position="69"/>
        <end position="88"/>
    </location>
</feature>
<evidence type="ECO:0000259" key="3">
    <source>
        <dbReference type="Pfam" id="PF16344"/>
    </source>
</evidence>
<evidence type="ECO:0000313" key="4">
    <source>
        <dbReference type="EMBL" id="MFD2547255.1"/>
    </source>
</evidence>
<accession>A0ABW5KHA5</accession>
<dbReference type="PIRSF" id="PIRSF018266">
    <property type="entry name" value="FecR"/>
    <property type="match status" value="1"/>
</dbReference>
<dbReference type="EMBL" id="JBHULR010000003">
    <property type="protein sequence ID" value="MFD2547255.1"/>
    <property type="molecule type" value="Genomic_DNA"/>
</dbReference>
<dbReference type="PANTHER" id="PTHR30273">
    <property type="entry name" value="PERIPLASMIC SIGNAL SENSOR AND SIGMA FACTOR ACTIVATOR FECR-RELATED"/>
    <property type="match status" value="1"/>
</dbReference>
<feature type="domain" description="FecR protein" evidence="2">
    <location>
        <begin position="163"/>
        <end position="259"/>
    </location>
</feature>
<dbReference type="Proteomes" id="UP001597545">
    <property type="component" value="Unassembled WGS sequence"/>
</dbReference>